<sequence>MITLTDEKPISADSAATNAKWVSSDIQCGKYIHIVWVEKYDRNLYYIQIDNNGNILANNQVITTGSVILESYTPMPRIAAANNGMIHMVWYDSRNGGSNIYYKTQEVQPCQQTLPSQAVVPVSIPAVNEWGMIIFSFILGGYALWFVKNSNVPGINE</sequence>
<dbReference type="EMBL" id="ATBP01001667">
    <property type="protein sequence ID" value="ETR66916.1"/>
    <property type="molecule type" value="Genomic_DNA"/>
</dbReference>
<evidence type="ECO:0000313" key="1">
    <source>
        <dbReference type="EMBL" id="ETR66916.1"/>
    </source>
</evidence>
<dbReference type="Proteomes" id="UP000189670">
    <property type="component" value="Unassembled WGS sequence"/>
</dbReference>
<reference evidence="2" key="1">
    <citation type="submission" date="2012-11" db="EMBL/GenBank/DDBJ databases">
        <authorList>
            <person name="Lucero-Rivera Y.E."/>
            <person name="Tovar-Ramirez D."/>
        </authorList>
    </citation>
    <scope>NUCLEOTIDE SEQUENCE [LARGE SCALE GENOMIC DNA]</scope>
    <source>
        <strain evidence="2">Araruama</strain>
    </source>
</reference>
<comment type="caution">
    <text evidence="1">The sequence shown here is derived from an EMBL/GenBank/DDBJ whole genome shotgun (WGS) entry which is preliminary data.</text>
</comment>
<organism evidence="1 2">
    <name type="scientific">Candidatus Magnetoglobus multicellularis str. Araruama</name>
    <dbReference type="NCBI Taxonomy" id="890399"/>
    <lineage>
        <taxon>Bacteria</taxon>
        <taxon>Pseudomonadati</taxon>
        <taxon>Thermodesulfobacteriota</taxon>
        <taxon>Desulfobacteria</taxon>
        <taxon>Desulfobacterales</taxon>
        <taxon>Desulfobacteraceae</taxon>
        <taxon>Candidatus Magnetoglobus</taxon>
    </lineage>
</organism>
<proteinExistence type="predicted"/>
<gene>
    <name evidence="1" type="ORF">OMM_05417</name>
</gene>
<dbReference type="AlphaFoldDB" id="A0A1V1NWQ1"/>
<name>A0A1V1NWQ1_9BACT</name>
<protein>
    <submittedName>
        <fullName evidence="1">Uncharacterized protein</fullName>
    </submittedName>
</protein>
<evidence type="ECO:0000313" key="2">
    <source>
        <dbReference type="Proteomes" id="UP000189670"/>
    </source>
</evidence>
<accession>A0A1V1NWQ1</accession>